<protein>
    <submittedName>
        <fullName evidence="1">Uncharacterized protein</fullName>
    </submittedName>
</protein>
<reference evidence="1" key="1">
    <citation type="submission" date="2022-07" db="EMBL/GenBank/DDBJ databases">
        <authorList>
            <person name="Macas J."/>
            <person name="Novak P."/>
            <person name="Neumann P."/>
        </authorList>
    </citation>
    <scope>NUCLEOTIDE SEQUENCE</scope>
</reference>
<comment type="caution">
    <text evidence="1">The sequence shown here is derived from an EMBL/GenBank/DDBJ whole genome shotgun (WGS) entry which is preliminary data.</text>
</comment>
<accession>A0AAV0EA05</accession>
<keyword evidence="2" id="KW-1185">Reference proteome</keyword>
<name>A0AAV0EA05_9ASTE</name>
<dbReference type="Proteomes" id="UP001152523">
    <property type="component" value="Unassembled WGS sequence"/>
</dbReference>
<evidence type="ECO:0000313" key="2">
    <source>
        <dbReference type="Proteomes" id="UP001152523"/>
    </source>
</evidence>
<gene>
    <name evidence="1" type="ORF">CEPIT_LOCUS22435</name>
</gene>
<sequence length="112" mass="12740">MAMAGIHVSIFISNCVSIYSSINHLCHSIKALFHRHFHRSTFCALGRTTSLPTAQCMVLYFSRDKRKCSLRRIKSLEVVAVEESKCPKSFYRLCNELSGHDSFISLNCPLNK</sequence>
<dbReference type="AlphaFoldDB" id="A0AAV0EA05"/>
<organism evidence="1 2">
    <name type="scientific">Cuscuta epithymum</name>
    <dbReference type="NCBI Taxonomy" id="186058"/>
    <lineage>
        <taxon>Eukaryota</taxon>
        <taxon>Viridiplantae</taxon>
        <taxon>Streptophyta</taxon>
        <taxon>Embryophyta</taxon>
        <taxon>Tracheophyta</taxon>
        <taxon>Spermatophyta</taxon>
        <taxon>Magnoliopsida</taxon>
        <taxon>eudicotyledons</taxon>
        <taxon>Gunneridae</taxon>
        <taxon>Pentapetalae</taxon>
        <taxon>asterids</taxon>
        <taxon>lamiids</taxon>
        <taxon>Solanales</taxon>
        <taxon>Convolvulaceae</taxon>
        <taxon>Cuscuteae</taxon>
        <taxon>Cuscuta</taxon>
        <taxon>Cuscuta subgen. Cuscuta</taxon>
    </lineage>
</organism>
<dbReference type="EMBL" id="CAMAPF010000913">
    <property type="protein sequence ID" value="CAH9118907.1"/>
    <property type="molecule type" value="Genomic_DNA"/>
</dbReference>
<evidence type="ECO:0000313" key="1">
    <source>
        <dbReference type="EMBL" id="CAH9118907.1"/>
    </source>
</evidence>
<proteinExistence type="predicted"/>